<feature type="compositionally biased region" description="Basic residues" evidence="8">
    <location>
        <begin position="38"/>
        <end position="47"/>
    </location>
</feature>
<gene>
    <name evidence="9" type="ORF">VPNG_09085</name>
</gene>
<dbReference type="Proteomes" id="UP000285146">
    <property type="component" value="Unassembled WGS sequence"/>
</dbReference>
<dbReference type="FunCoup" id="A0A423VPA5">
    <property type="interactions" value="26"/>
</dbReference>
<dbReference type="GO" id="GO:0032259">
    <property type="term" value="P:methylation"/>
    <property type="evidence" value="ECO:0007669"/>
    <property type="project" value="UniProtKB-KW"/>
</dbReference>
<dbReference type="SUPFAM" id="SSF53335">
    <property type="entry name" value="S-adenosyl-L-methionine-dependent methyltransferases"/>
    <property type="match status" value="1"/>
</dbReference>
<reference evidence="9 10" key="1">
    <citation type="submission" date="2015-09" db="EMBL/GenBank/DDBJ databases">
        <title>Host preference determinants of Valsa canker pathogens revealed by comparative genomics.</title>
        <authorList>
            <person name="Yin Z."/>
            <person name="Huang L."/>
        </authorList>
    </citation>
    <scope>NUCLEOTIDE SEQUENCE [LARGE SCALE GENOMIC DNA]</scope>
    <source>
        <strain evidence="9 10">SXYLt</strain>
    </source>
</reference>
<dbReference type="Gene3D" id="3.40.50.12710">
    <property type="match status" value="1"/>
</dbReference>
<feature type="region of interest" description="Disordered" evidence="8">
    <location>
        <begin position="37"/>
        <end position="82"/>
    </location>
</feature>
<name>A0A423VPA5_9PEZI</name>
<dbReference type="GO" id="GO:0035243">
    <property type="term" value="F:protein-arginine omega-N symmetric methyltransferase activity"/>
    <property type="evidence" value="ECO:0007669"/>
    <property type="project" value="UniProtKB-EC"/>
</dbReference>
<sequence>MDSPIVTALFRQLFRHGHPACHARRNLTNLASALQHGRQLRQPRVHNSRAVSSGGRGALSASEKERQWQQRNDAFPDERSEEFQRYPTVTSRDLRSYRERPRRVKMLMRDFIEDSLYNPHYGYFSKQVVIFTPGEPFDFGSIRDELEFHSLLSQRYSEFEDALDTKEPSDTRQLWYTPTELFRPHYGEAIARYLCENYRQTTFPYHDLIIYEMGAGRGTLMLNILDYIRDVEPEVYERTRYKIIEISANLAGVQESALAQTAAARGHRDKVEIINKSVFDWRDPVTDPCFFLAFEVFDNFAHDVIRYDLRTEEPLQGTVLIDDEGDFFEFFSPVADPVVQRFLRLRHIATEGVYPLPYRSRSGLGMPREPWWRRSLRGLRGGPEGLLARIKSGGAAGRDGSGLSEPEYIPTRLMGFFEVLERYFPNHQLVTSDFHSLPDAIRGLNAPIVQTRYKRRPVPVSTPLVHQGYFDIMFPTDFDTMEAVYRSVTGKLSRVRSHEDFMRSWAFIEDCETQNGENPLLSWYSNASVMMTWNYRKL</sequence>
<keyword evidence="5 7" id="KW-0496">Mitochondrion</keyword>
<dbReference type="Pfam" id="PF02636">
    <property type="entry name" value="Methyltransf_28"/>
    <property type="match status" value="1"/>
</dbReference>
<comment type="function">
    <text evidence="7">Arginine methyltransferase involved in the assembly or stability of mitochondrial NADH:ubiquinone oxidoreductase complex (complex I).</text>
</comment>
<evidence type="ECO:0000256" key="7">
    <source>
        <dbReference type="RuleBase" id="RU364114"/>
    </source>
</evidence>
<comment type="similarity">
    <text evidence="2 7">Belongs to the NDUFAF7 family.</text>
</comment>
<evidence type="ECO:0000256" key="2">
    <source>
        <dbReference type="ARBA" id="ARBA00005891"/>
    </source>
</evidence>
<evidence type="ECO:0000313" key="9">
    <source>
        <dbReference type="EMBL" id="ROV92847.1"/>
    </source>
</evidence>
<keyword evidence="3 7" id="KW-0489">Methyltransferase</keyword>
<evidence type="ECO:0000256" key="5">
    <source>
        <dbReference type="ARBA" id="ARBA00023128"/>
    </source>
</evidence>
<dbReference type="EC" id="2.1.1.320" evidence="7"/>
<proteinExistence type="inferred from homology"/>
<evidence type="ECO:0000256" key="8">
    <source>
        <dbReference type="SAM" id="MobiDB-lite"/>
    </source>
</evidence>
<evidence type="ECO:0000256" key="3">
    <source>
        <dbReference type="ARBA" id="ARBA00022603"/>
    </source>
</evidence>
<dbReference type="OrthoDB" id="17415at2759"/>
<evidence type="ECO:0000256" key="4">
    <source>
        <dbReference type="ARBA" id="ARBA00022679"/>
    </source>
</evidence>
<dbReference type="EMBL" id="LKEB01000083">
    <property type="protein sequence ID" value="ROV92847.1"/>
    <property type="molecule type" value="Genomic_DNA"/>
</dbReference>
<evidence type="ECO:0000313" key="10">
    <source>
        <dbReference type="Proteomes" id="UP000285146"/>
    </source>
</evidence>
<dbReference type="STRING" id="1230097.A0A423VPA5"/>
<keyword evidence="10" id="KW-1185">Reference proteome</keyword>
<dbReference type="InParanoid" id="A0A423VPA5"/>
<comment type="catalytic activity">
    <reaction evidence="6 7">
        <text>L-arginyl-[protein] + 2 S-adenosyl-L-methionine = N(omega),N(omega)'-dimethyl-L-arginyl-[protein] + 2 S-adenosyl-L-homocysteine + 2 H(+)</text>
        <dbReference type="Rhea" id="RHEA:48108"/>
        <dbReference type="Rhea" id="RHEA-COMP:10532"/>
        <dbReference type="Rhea" id="RHEA-COMP:11992"/>
        <dbReference type="ChEBI" id="CHEBI:15378"/>
        <dbReference type="ChEBI" id="CHEBI:29965"/>
        <dbReference type="ChEBI" id="CHEBI:57856"/>
        <dbReference type="ChEBI" id="CHEBI:59789"/>
        <dbReference type="ChEBI" id="CHEBI:88221"/>
        <dbReference type="EC" id="2.1.1.320"/>
    </reaction>
</comment>
<evidence type="ECO:0000256" key="1">
    <source>
        <dbReference type="ARBA" id="ARBA00004173"/>
    </source>
</evidence>
<dbReference type="PANTHER" id="PTHR12049:SF5">
    <property type="entry name" value="PROTEIN ARGININE METHYLTRANSFERASE NDUFAF7 HOMOLOG, MITOCHONDRIAL"/>
    <property type="match status" value="1"/>
</dbReference>
<organism evidence="9 10">
    <name type="scientific">Cytospora leucostoma</name>
    <dbReference type="NCBI Taxonomy" id="1230097"/>
    <lineage>
        <taxon>Eukaryota</taxon>
        <taxon>Fungi</taxon>
        <taxon>Dikarya</taxon>
        <taxon>Ascomycota</taxon>
        <taxon>Pezizomycotina</taxon>
        <taxon>Sordariomycetes</taxon>
        <taxon>Sordariomycetidae</taxon>
        <taxon>Diaporthales</taxon>
        <taxon>Cytosporaceae</taxon>
        <taxon>Cytospora</taxon>
    </lineage>
</organism>
<feature type="compositionally biased region" description="Basic and acidic residues" evidence="8">
    <location>
        <begin position="62"/>
        <end position="82"/>
    </location>
</feature>
<comment type="caution">
    <text evidence="9">The sequence shown here is derived from an EMBL/GenBank/DDBJ whole genome shotgun (WGS) entry which is preliminary data.</text>
</comment>
<dbReference type="AlphaFoldDB" id="A0A423VPA5"/>
<evidence type="ECO:0000256" key="6">
    <source>
        <dbReference type="ARBA" id="ARBA00048612"/>
    </source>
</evidence>
<keyword evidence="4 7" id="KW-0808">Transferase</keyword>
<dbReference type="PANTHER" id="PTHR12049">
    <property type="entry name" value="PROTEIN ARGININE METHYLTRANSFERASE NDUFAF7, MITOCHONDRIAL"/>
    <property type="match status" value="1"/>
</dbReference>
<comment type="subcellular location">
    <subcellularLocation>
        <location evidence="1 7">Mitochondrion</location>
    </subcellularLocation>
</comment>
<protein>
    <recommendedName>
        <fullName evidence="7">Protein arginine methyltransferase NDUFAF7</fullName>
        <ecNumber evidence="7">2.1.1.320</ecNumber>
    </recommendedName>
</protein>
<dbReference type="InterPro" id="IPR003788">
    <property type="entry name" value="NDUFAF7"/>
</dbReference>
<dbReference type="InterPro" id="IPR038375">
    <property type="entry name" value="NDUFAF7_sf"/>
</dbReference>
<dbReference type="InterPro" id="IPR029063">
    <property type="entry name" value="SAM-dependent_MTases_sf"/>
</dbReference>
<dbReference type="GO" id="GO:0005739">
    <property type="term" value="C:mitochondrion"/>
    <property type="evidence" value="ECO:0007669"/>
    <property type="project" value="UniProtKB-SubCell"/>
</dbReference>
<accession>A0A423VPA5</accession>